<dbReference type="Proteomes" id="UP000738376">
    <property type="component" value="Unassembled WGS sequence"/>
</dbReference>
<proteinExistence type="predicted"/>
<accession>A0ABX1LNB2</accession>
<organism evidence="1 2">
    <name type="scientific">Pseudanabaena yagii GIHE-NHR1</name>
    <dbReference type="NCBI Taxonomy" id="2722753"/>
    <lineage>
        <taxon>Bacteria</taxon>
        <taxon>Bacillati</taxon>
        <taxon>Cyanobacteriota</taxon>
        <taxon>Cyanophyceae</taxon>
        <taxon>Pseudanabaenales</taxon>
        <taxon>Pseudanabaenaceae</taxon>
        <taxon>Pseudanabaena</taxon>
        <taxon>Pseudanabaena yagii</taxon>
    </lineage>
</organism>
<protein>
    <submittedName>
        <fullName evidence="1">DUF2281 domain-containing protein</fullName>
    </submittedName>
</protein>
<gene>
    <name evidence="1" type="ORF">HC246_00515</name>
</gene>
<name>A0ABX1LNB2_9CYAN</name>
<sequence>MTTREKLIQEISHVPEELVEELFDFLLFTQTRRQQNKTLKEPRPYALCAGEFTVPQNFDDPLPEDILKDFE</sequence>
<dbReference type="EMBL" id="JAAVJL010000001">
    <property type="protein sequence ID" value="NMF56546.1"/>
    <property type="molecule type" value="Genomic_DNA"/>
</dbReference>
<keyword evidence="2" id="KW-1185">Reference proteome</keyword>
<comment type="caution">
    <text evidence="1">The sequence shown here is derived from an EMBL/GenBank/DDBJ whole genome shotgun (WGS) entry which is preliminary data.</text>
</comment>
<evidence type="ECO:0000313" key="2">
    <source>
        <dbReference type="Proteomes" id="UP000738376"/>
    </source>
</evidence>
<evidence type="ECO:0000313" key="1">
    <source>
        <dbReference type="EMBL" id="NMF56546.1"/>
    </source>
</evidence>
<reference evidence="1 2" key="1">
    <citation type="submission" date="2020-03" db="EMBL/GenBank/DDBJ databases">
        <title>Draft Genome Sequence of 2-Methylisoborneol Producing Pseudanabaena yagii Strain GIHE-NHR1 Isolated from North Han River in South Korea.</title>
        <authorList>
            <person name="Jeong J."/>
        </authorList>
    </citation>
    <scope>NUCLEOTIDE SEQUENCE [LARGE SCALE GENOMIC DNA]</scope>
    <source>
        <strain evidence="1 2">GIHE-NHR1</strain>
    </source>
</reference>